<name>I5BXN4_9HYPH</name>
<proteinExistence type="predicted"/>
<feature type="transmembrane region" description="Helical" evidence="1">
    <location>
        <begin position="24"/>
        <end position="43"/>
    </location>
</feature>
<protein>
    <recommendedName>
        <fullName evidence="4">Flp/Fap pilin component</fullName>
    </recommendedName>
</protein>
<comment type="caution">
    <text evidence="2">The sequence shown here is derived from an EMBL/GenBank/DDBJ whole genome shotgun (WGS) entry which is preliminary data.</text>
</comment>
<evidence type="ECO:0000313" key="2">
    <source>
        <dbReference type="EMBL" id="EIM74336.1"/>
    </source>
</evidence>
<feature type="transmembrane region" description="Helical" evidence="1">
    <location>
        <begin position="142"/>
        <end position="164"/>
    </location>
</feature>
<accession>I5BXN4</accession>
<organism evidence="2 3">
    <name type="scientific">Nitratireductor aquibiodomus RA22</name>
    <dbReference type="NCBI Taxonomy" id="1189611"/>
    <lineage>
        <taxon>Bacteria</taxon>
        <taxon>Pseudomonadati</taxon>
        <taxon>Pseudomonadota</taxon>
        <taxon>Alphaproteobacteria</taxon>
        <taxon>Hyphomicrobiales</taxon>
        <taxon>Phyllobacteriaceae</taxon>
        <taxon>Nitratireductor</taxon>
    </lineage>
</organism>
<dbReference type="STRING" id="204799.GCA_001696575_04059"/>
<dbReference type="AlphaFoldDB" id="I5BXN4"/>
<evidence type="ECO:0000256" key="1">
    <source>
        <dbReference type="SAM" id="Phobius"/>
    </source>
</evidence>
<dbReference type="Pfam" id="PF04964">
    <property type="entry name" value="Flp_Fap"/>
    <property type="match status" value="1"/>
</dbReference>
<dbReference type="RefSeq" id="WP_007008821.1">
    <property type="nucleotide sequence ID" value="NZ_AJXZ01000030.1"/>
</dbReference>
<dbReference type="Proteomes" id="UP000004622">
    <property type="component" value="Unassembled WGS sequence"/>
</dbReference>
<reference evidence="2 3" key="1">
    <citation type="journal article" date="2012" name="J. Bacteriol.">
        <title>Genome Sequence of Nitratireductor aquibiodomus Strain RA22.</title>
        <authorList>
            <person name="Singh A."/>
            <person name="Jangir P.K."/>
            <person name="Kumari C."/>
            <person name="Sharma R."/>
        </authorList>
    </citation>
    <scope>NUCLEOTIDE SEQUENCE [LARGE SCALE GENOMIC DNA]</scope>
    <source>
        <strain evidence="2 3">RA22</strain>
    </source>
</reference>
<dbReference type="InterPro" id="IPR007047">
    <property type="entry name" value="Flp_Fap"/>
</dbReference>
<dbReference type="EMBL" id="AJXZ01000030">
    <property type="protein sequence ID" value="EIM74336.1"/>
    <property type="molecule type" value="Genomic_DNA"/>
</dbReference>
<keyword evidence="1" id="KW-0472">Membrane</keyword>
<keyword evidence="1" id="KW-1133">Transmembrane helix</keyword>
<gene>
    <name evidence="2" type="ORF">A33O_12077</name>
</gene>
<evidence type="ECO:0000313" key="3">
    <source>
        <dbReference type="Proteomes" id="UP000004622"/>
    </source>
</evidence>
<sequence>MTFGETGDGERAEWTVRAGHMGMGALRVALLFGTAGVALALVLTPIAEKRTRSNVAQIGAPFGIDPITTASTKRDSRNYTIRRSVLQPRGTPYVSSTRAAVTAEIADKPPGGSQGFLRLSPYGRTSIRGVPRMGRHFLKDTSGATAIEYALIAGLISLAIIVGARQTGNELRASYNNVADQVGTTNP</sequence>
<keyword evidence="1" id="KW-0812">Transmembrane</keyword>
<evidence type="ECO:0008006" key="4">
    <source>
        <dbReference type="Google" id="ProtNLM"/>
    </source>
</evidence>